<dbReference type="GO" id="GO:0005524">
    <property type="term" value="F:ATP binding"/>
    <property type="evidence" value="ECO:0007669"/>
    <property type="project" value="InterPro"/>
</dbReference>
<dbReference type="GO" id="GO:0016787">
    <property type="term" value="F:hydrolase activity"/>
    <property type="evidence" value="ECO:0007669"/>
    <property type="project" value="UniProtKB-KW"/>
</dbReference>
<dbReference type="EMBL" id="UOGE01000106">
    <property type="protein sequence ID" value="VAX25539.1"/>
    <property type="molecule type" value="Genomic_DNA"/>
</dbReference>
<feature type="domain" description="Helix-hairpin-helix DNA-binding motif class 1" evidence="5">
    <location>
        <begin position="108"/>
        <end position="127"/>
    </location>
</feature>
<dbReference type="InterPro" id="IPR011114">
    <property type="entry name" value="RuvA_C"/>
</dbReference>
<dbReference type="GO" id="GO:0006281">
    <property type="term" value="P:DNA repair"/>
    <property type="evidence" value="ECO:0007669"/>
    <property type="project" value="UniProtKB-KW"/>
</dbReference>
<keyword evidence="6" id="KW-0067">ATP-binding</keyword>
<keyword evidence="2" id="KW-0227">DNA damage</keyword>
<dbReference type="NCBIfam" id="TIGR00084">
    <property type="entry name" value="ruvA"/>
    <property type="match status" value="1"/>
</dbReference>
<dbReference type="SMART" id="SM00278">
    <property type="entry name" value="HhH1"/>
    <property type="match status" value="2"/>
</dbReference>
<dbReference type="GO" id="GO:0009379">
    <property type="term" value="C:Holliday junction helicase complex"/>
    <property type="evidence" value="ECO:0007669"/>
    <property type="project" value="InterPro"/>
</dbReference>
<dbReference type="GO" id="GO:0006310">
    <property type="term" value="P:DNA recombination"/>
    <property type="evidence" value="ECO:0007669"/>
    <property type="project" value="InterPro"/>
</dbReference>
<dbReference type="SUPFAM" id="SSF50249">
    <property type="entry name" value="Nucleic acid-binding proteins"/>
    <property type="match status" value="1"/>
</dbReference>
<keyword evidence="6" id="KW-0547">Nucleotide-binding</keyword>
<dbReference type="Pfam" id="PF07499">
    <property type="entry name" value="RuvA_C"/>
    <property type="match status" value="1"/>
</dbReference>
<keyword evidence="1" id="KW-0963">Cytoplasm</keyword>
<protein>
    <submittedName>
        <fullName evidence="6">Holliday junction ATP-dependent DNA helicase RuvA</fullName>
        <ecNumber evidence="6">3.6.4.12</ecNumber>
    </submittedName>
</protein>
<dbReference type="HAMAP" id="MF_00031">
    <property type="entry name" value="DNA_HJ_migration_RuvA"/>
    <property type="match status" value="1"/>
</dbReference>
<gene>
    <name evidence="6" type="ORF">MNBD_NITROSPINAE02-1211</name>
</gene>
<dbReference type="AlphaFoldDB" id="A0A3B1C5V2"/>
<dbReference type="Gene3D" id="2.40.50.140">
    <property type="entry name" value="Nucleic acid-binding proteins"/>
    <property type="match status" value="1"/>
</dbReference>
<evidence type="ECO:0000256" key="3">
    <source>
        <dbReference type="ARBA" id="ARBA00023125"/>
    </source>
</evidence>
<keyword evidence="3" id="KW-0238">DNA-binding</keyword>
<dbReference type="EC" id="3.6.4.12" evidence="6"/>
<dbReference type="Pfam" id="PF01330">
    <property type="entry name" value="RuvA_N"/>
    <property type="match status" value="1"/>
</dbReference>
<dbReference type="GO" id="GO:0009378">
    <property type="term" value="F:four-way junction helicase activity"/>
    <property type="evidence" value="ECO:0007669"/>
    <property type="project" value="InterPro"/>
</dbReference>
<dbReference type="InterPro" id="IPR012340">
    <property type="entry name" value="NA-bd_OB-fold"/>
</dbReference>
<evidence type="ECO:0000256" key="4">
    <source>
        <dbReference type="ARBA" id="ARBA00023204"/>
    </source>
</evidence>
<keyword evidence="6" id="KW-0378">Hydrolase</keyword>
<evidence type="ECO:0000256" key="2">
    <source>
        <dbReference type="ARBA" id="ARBA00022763"/>
    </source>
</evidence>
<dbReference type="SUPFAM" id="SSF46929">
    <property type="entry name" value="DNA helicase RuvA subunit, C-terminal domain"/>
    <property type="match status" value="1"/>
</dbReference>
<accession>A0A3B1C5V2</accession>
<dbReference type="Gene3D" id="1.10.8.10">
    <property type="entry name" value="DNA helicase RuvA subunit, C-terminal domain"/>
    <property type="match status" value="1"/>
</dbReference>
<dbReference type="InterPro" id="IPR013849">
    <property type="entry name" value="DNA_helicase_Holl-junc_RuvA_I"/>
</dbReference>
<proteinExistence type="inferred from homology"/>
<dbReference type="InterPro" id="IPR003583">
    <property type="entry name" value="Hlx-hairpin-Hlx_DNA-bd_motif"/>
</dbReference>
<dbReference type="InterPro" id="IPR010994">
    <property type="entry name" value="RuvA_2-like"/>
</dbReference>
<feature type="domain" description="Helix-hairpin-helix DNA-binding motif class 1" evidence="5">
    <location>
        <begin position="73"/>
        <end position="92"/>
    </location>
</feature>
<dbReference type="InterPro" id="IPR000085">
    <property type="entry name" value="RuvA"/>
</dbReference>
<evidence type="ECO:0000259" key="5">
    <source>
        <dbReference type="SMART" id="SM00278"/>
    </source>
</evidence>
<dbReference type="GO" id="GO:0003677">
    <property type="term" value="F:DNA binding"/>
    <property type="evidence" value="ECO:0007669"/>
    <property type="project" value="UniProtKB-KW"/>
</dbReference>
<keyword evidence="6" id="KW-0347">Helicase</keyword>
<sequence length="197" mass="20885">MIARISGTLLSKKPTVAIIDVNGVGYLLNISLNTFYSLPDEGVAVALVTHTHVREDQISLYGFIMAGEKETFERLITISGVGPKLAITILSGIPYIKLIGAIGSGDLAMLTSIPGVGKKTAQRLIVELKDKFADMGALADGETGPGHEAEGFDDAVEALVSLGYRKNDARVAVRKTLATDSGQDLETILKEALKKMG</sequence>
<dbReference type="Pfam" id="PF14520">
    <property type="entry name" value="HHH_5"/>
    <property type="match status" value="1"/>
</dbReference>
<name>A0A3B1C5V2_9ZZZZ</name>
<evidence type="ECO:0000256" key="1">
    <source>
        <dbReference type="ARBA" id="ARBA00022490"/>
    </source>
</evidence>
<dbReference type="Gene3D" id="1.10.150.20">
    <property type="entry name" value="5' to 3' exonuclease, C-terminal subdomain"/>
    <property type="match status" value="1"/>
</dbReference>
<dbReference type="SUPFAM" id="SSF47781">
    <property type="entry name" value="RuvA domain 2-like"/>
    <property type="match status" value="1"/>
</dbReference>
<evidence type="ECO:0000313" key="6">
    <source>
        <dbReference type="EMBL" id="VAX25539.1"/>
    </source>
</evidence>
<dbReference type="InterPro" id="IPR036267">
    <property type="entry name" value="RuvA_C_sf"/>
</dbReference>
<organism evidence="6">
    <name type="scientific">hydrothermal vent metagenome</name>
    <dbReference type="NCBI Taxonomy" id="652676"/>
    <lineage>
        <taxon>unclassified sequences</taxon>
        <taxon>metagenomes</taxon>
        <taxon>ecological metagenomes</taxon>
    </lineage>
</organism>
<reference evidence="6" key="1">
    <citation type="submission" date="2018-06" db="EMBL/GenBank/DDBJ databases">
        <authorList>
            <person name="Zhirakovskaya E."/>
        </authorList>
    </citation>
    <scope>NUCLEOTIDE SEQUENCE</scope>
</reference>
<dbReference type="CDD" id="cd14332">
    <property type="entry name" value="UBA_RuvA_C"/>
    <property type="match status" value="1"/>
</dbReference>
<keyword evidence="4" id="KW-0234">DNA repair</keyword>